<evidence type="ECO:0000313" key="2">
    <source>
        <dbReference type="EMBL" id="KAL1597892.1"/>
    </source>
</evidence>
<dbReference type="EMBL" id="JAKJXO020000012">
    <property type="protein sequence ID" value="KAL1597892.1"/>
    <property type="molecule type" value="Genomic_DNA"/>
</dbReference>
<feature type="region of interest" description="Disordered" evidence="1">
    <location>
        <begin position="19"/>
        <end position="227"/>
    </location>
</feature>
<gene>
    <name evidence="2" type="ORF">SLS60_008380</name>
</gene>
<comment type="caution">
    <text evidence="2">The sequence shown here is derived from an EMBL/GenBank/DDBJ whole genome shotgun (WGS) entry which is preliminary data.</text>
</comment>
<reference evidence="2 3" key="1">
    <citation type="submission" date="2024-02" db="EMBL/GenBank/DDBJ databases">
        <title>De novo assembly and annotation of 12 fungi associated with fruit tree decline syndrome in Ontario, Canada.</title>
        <authorList>
            <person name="Sulman M."/>
            <person name="Ellouze W."/>
            <person name="Ilyukhin E."/>
        </authorList>
    </citation>
    <scope>NUCLEOTIDE SEQUENCE [LARGE SCALE GENOMIC DNA]</scope>
    <source>
        <strain evidence="2 3">M42-189</strain>
    </source>
</reference>
<keyword evidence="3" id="KW-1185">Reference proteome</keyword>
<feature type="compositionally biased region" description="Basic residues" evidence="1">
    <location>
        <begin position="182"/>
        <end position="196"/>
    </location>
</feature>
<dbReference type="Proteomes" id="UP001521785">
    <property type="component" value="Unassembled WGS sequence"/>
</dbReference>
<feature type="compositionally biased region" description="Polar residues" evidence="1">
    <location>
        <begin position="87"/>
        <end position="101"/>
    </location>
</feature>
<evidence type="ECO:0000313" key="3">
    <source>
        <dbReference type="Proteomes" id="UP001521785"/>
    </source>
</evidence>
<evidence type="ECO:0000256" key="1">
    <source>
        <dbReference type="SAM" id="MobiDB-lite"/>
    </source>
</evidence>
<proteinExistence type="predicted"/>
<feature type="compositionally biased region" description="Low complexity" evidence="1">
    <location>
        <begin position="55"/>
        <end position="64"/>
    </location>
</feature>
<organism evidence="2 3">
    <name type="scientific">Paraconiothyrium brasiliense</name>
    <dbReference type="NCBI Taxonomy" id="300254"/>
    <lineage>
        <taxon>Eukaryota</taxon>
        <taxon>Fungi</taxon>
        <taxon>Dikarya</taxon>
        <taxon>Ascomycota</taxon>
        <taxon>Pezizomycotina</taxon>
        <taxon>Dothideomycetes</taxon>
        <taxon>Pleosporomycetidae</taxon>
        <taxon>Pleosporales</taxon>
        <taxon>Massarineae</taxon>
        <taxon>Didymosphaeriaceae</taxon>
        <taxon>Paraconiothyrium</taxon>
    </lineage>
</organism>
<sequence length="227" mass="24126">MEADAKLIQEKAVNDAYRLLSLQSHPPTQPTTPLSLPTDPFASTSALPTPTDPFASASASAAASQTNLPVPSPGSARSQARPLLDSAPSSPQNDSPTTLRTAPQKIWDKTRRLSGLSRRSSHRSSTVYAGLDRSTNRRDEPLIIELDAREKETEGDDTKSGASVRGFEIVDTVGGTPEGTPTKKRAGGTSASKRRVASNPLIEKAVNAAGDDSSEDEEVERRPLVKV</sequence>
<feature type="compositionally biased region" description="Basic and acidic residues" evidence="1">
    <location>
        <begin position="134"/>
        <end position="159"/>
    </location>
</feature>
<name>A0ABR3R0I7_9PLEO</name>
<accession>A0ABR3R0I7</accession>
<protein>
    <submittedName>
        <fullName evidence="2">Uncharacterized protein</fullName>
    </submittedName>
</protein>
<feature type="compositionally biased region" description="Low complexity" evidence="1">
    <location>
        <begin position="21"/>
        <end position="38"/>
    </location>
</feature>